<name>A0A835V6T2_VANPL</name>
<evidence type="ECO:0000313" key="2">
    <source>
        <dbReference type="Proteomes" id="UP000639772"/>
    </source>
</evidence>
<reference evidence="1 2" key="1">
    <citation type="journal article" date="2020" name="Nat. Food">
        <title>A phased Vanilla planifolia genome enables genetic improvement of flavour and production.</title>
        <authorList>
            <person name="Hasing T."/>
            <person name="Tang H."/>
            <person name="Brym M."/>
            <person name="Khazi F."/>
            <person name="Huang T."/>
            <person name="Chambers A.H."/>
        </authorList>
    </citation>
    <scope>NUCLEOTIDE SEQUENCE [LARGE SCALE GENOMIC DNA]</scope>
    <source>
        <tissue evidence="1">Leaf</tissue>
    </source>
</reference>
<dbReference type="AlphaFoldDB" id="A0A835V6T2"/>
<sequence length="51" mass="5685">SNISYAGLKCEAGIKIAQWKPRDCLLVSRVSTGKKLPGRVDYFQEGTWESP</sequence>
<protein>
    <submittedName>
        <fullName evidence="1">Uncharacterized protein</fullName>
    </submittedName>
</protein>
<dbReference type="EMBL" id="JADCNM010000004">
    <property type="protein sequence ID" value="KAG0487537.1"/>
    <property type="molecule type" value="Genomic_DNA"/>
</dbReference>
<gene>
    <name evidence="1" type="ORF">HPP92_009632</name>
</gene>
<proteinExistence type="predicted"/>
<dbReference type="Proteomes" id="UP000639772">
    <property type="component" value="Unassembled WGS sequence"/>
</dbReference>
<feature type="non-terminal residue" evidence="1">
    <location>
        <position position="1"/>
    </location>
</feature>
<comment type="caution">
    <text evidence="1">The sequence shown here is derived from an EMBL/GenBank/DDBJ whole genome shotgun (WGS) entry which is preliminary data.</text>
</comment>
<evidence type="ECO:0000313" key="1">
    <source>
        <dbReference type="EMBL" id="KAG0487537.1"/>
    </source>
</evidence>
<organism evidence="1 2">
    <name type="scientific">Vanilla planifolia</name>
    <name type="common">Vanilla</name>
    <dbReference type="NCBI Taxonomy" id="51239"/>
    <lineage>
        <taxon>Eukaryota</taxon>
        <taxon>Viridiplantae</taxon>
        <taxon>Streptophyta</taxon>
        <taxon>Embryophyta</taxon>
        <taxon>Tracheophyta</taxon>
        <taxon>Spermatophyta</taxon>
        <taxon>Magnoliopsida</taxon>
        <taxon>Liliopsida</taxon>
        <taxon>Asparagales</taxon>
        <taxon>Orchidaceae</taxon>
        <taxon>Vanilloideae</taxon>
        <taxon>Vanilleae</taxon>
        <taxon>Vanilla</taxon>
    </lineage>
</organism>
<accession>A0A835V6T2</accession>